<dbReference type="NCBIfam" id="TIGR00057">
    <property type="entry name" value="L-threonylcarbamoyladenylate synthase"/>
    <property type="match status" value="1"/>
</dbReference>
<dbReference type="FunFam" id="3.90.870.10:FF:000009">
    <property type="entry name" value="Threonylcarbamoyl-AMP synthase, putative"/>
    <property type="match status" value="1"/>
</dbReference>
<dbReference type="InterPro" id="IPR017945">
    <property type="entry name" value="DHBP_synth_RibB-like_a/b_dom"/>
</dbReference>
<comment type="subcellular location">
    <subcellularLocation>
        <location evidence="1 13">Cytoplasm</location>
    </subcellularLocation>
</comment>
<evidence type="ECO:0000256" key="5">
    <source>
        <dbReference type="ARBA" id="ARBA00022490"/>
    </source>
</evidence>
<evidence type="ECO:0000256" key="12">
    <source>
        <dbReference type="ARBA" id="ARBA00048366"/>
    </source>
</evidence>
<reference evidence="16 17" key="1">
    <citation type="submission" date="2014-03" db="EMBL/GenBank/DDBJ databases">
        <title>The draft genome sequence of Marivita geojedonensis KCTC 23882.</title>
        <authorList>
            <person name="Lai Q."/>
            <person name="Shao Z."/>
        </authorList>
    </citation>
    <scope>NUCLEOTIDE SEQUENCE [LARGE SCALE GENOMIC DNA]</scope>
    <source>
        <strain evidence="16 17">DPG-138</strain>
    </source>
</reference>
<gene>
    <name evidence="16" type="ORF">MGEO_01930</name>
</gene>
<evidence type="ECO:0000256" key="14">
    <source>
        <dbReference type="PIRSR" id="PIRSR004930-1"/>
    </source>
</evidence>
<evidence type="ECO:0000313" key="17">
    <source>
        <dbReference type="Proteomes" id="UP000193926"/>
    </source>
</evidence>
<comment type="caution">
    <text evidence="16">The sequence shown here is derived from an EMBL/GenBank/DDBJ whole genome shotgun (WGS) entry which is preliminary data.</text>
</comment>
<proteinExistence type="inferred from homology"/>
<evidence type="ECO:0000256" key="3">
    <source>
        <dbReference type="ARBA" id="ARBA00012584"/>
    </source>
</evidence>
<dbReference type="InterPro" id="IPR005145">
    <property type="entry name" value="Sua5_C"/>
</dbReference>
<dbReference type="InterPro" id="IPR050156">
    <property type="entry name" value="TC-AMP_synthase_SUA5"/>
</dbReference>
<evidence type="ECO:0000256" key="8">
    <source>
        <dbReference type="ARBA" id="ARBA00022695"/>
    </source>
</evidence>
<feature type="binding site" evidence="14">
    <location>
        <position position="67"/>
    </location>
    <ligand>
        <name>L-threonine</name>
        <dbReference type="ChEBI" id="CHEBI:57926"/>
    </ligand>
</feature>
<dbReference type="PIRSF" id="PIRSF004930">
    <property type="entry name" value="Tln_factor_SUA5"/>
    <property type="match status" value="1"/>
</dbReference>
<feature type="binding site" evidence="14">
    <location>
        <position position="195"/>
    </location>
    <ligand>
        <name>ATP</name>
        <dbReference type="ChEBI" id="CHEBI:30616"/>
    </ligand>
</feature>
<dbReference type="Pfam" id="PF01300">
    <property type="entry name" value="Sua5_yciO_yrdC"/>
    <property type="match status" value="1"/>
</dbReference>
<dbReference type="OrthoDB" id="9814580at2"/>
<evidence type="ECO:0000256" key="2">
    <source>
        <dbReference type="ARBA" id="ARBA00007663"/>
    </source>
</evidence>
<evidence type="ECO:0000313" key="16">
    <source>
        <dbReference type="EMBL" id="OSQ53565.1"/>
    </source>
</evidence>
<dbReference type="GO" id="GO:0003725">
    <property type="term" value="F:double-stranded RNA binding"/>
    <property type="evidence" value="ECO:0007669"/>
    <property type="project" value="UniProtKB-UniRule"/>
</dbReference>
<keyword evidence="17" id="KW-1185">Reference proteome</keyword>
<evidence type="ECO:0000256" key="13">
    <source>
        <dbReference type="PIRNR" id="PIRNR004930"/>
    </source>
</evidence>
<feature type="binding site" evidence="14">
    <location>
        <position position="144"/>
    </location>
    <ligand>
        <name>ATP</name>
        <dbReference type="ChEBI" id="CHEBI:30616"/>
    </ligand>
</feature>
<feature type="binding site" evidence="14">
    <location>
        <position position="122"/>
    </location>
    <ligand>
        <name>L-threonine</name>
        <dbReference type="ChEBI" id="CHEBI:57926"/>
    </ligand>
</feature>
<dbReference type="AlphaFoldDB" id="A0A1X4NRH7"/>
<dbReference type="Gene3D" id="3.90.870.10">
    <property type="entry name" value="DHBP synthase"/>
    <property type="match status" value="1"/>
</dbReference>
<keyword evidence="10 13" id="KW-0067">ATP-binding</keyword>
<dbReference type="GO" id="GO:0005737">
    <property type="term" value="C:cytoplasm"/>
    <property type="evidence" value="ECO:0007669"/>
    <property type="project" value="UniProtKB-SubCell"/>
</dbReference>
<keyword evidence="5 13" id="KW-0963">Cytoplasm</keyword>
<dbReference type="RefSeq" id="WP_085635249.1">
    <property type="nucleotide sequence ID" value="NZ_JFKC01000001.1"/>
</dbReference>
<dbReference type="PANTHER" id="PTHR17490">
    <property type="entry name" value="SUA5"/>
    <property type="match status" value="1"/>
</dbReference>
<dbReference type="Proteomes" id="UP000193926">
    <property type="component" value="Unassembled WGS sequence"/>
</dbReference>
<protein>
    <recommendedName>
        <fullName evidence="4 13">Threonylcarbamoyl-AMP synthase</fullName>
        <shortName evidence="13">TC-AMP synthase</shortName>
        <ecNumber evidence="3 13">2.7.7.87</ecNumber>
    </recommendedName>
    <alternativeName>
        <fullName evidence="11 13">L-threonylcarbamoyladenylate synthase</fullName>
    </alternativeName>
</protein>
<dbReference type="PROSITE" id="PS51163">
    <property type="entry name" value="YRDC"/>
    <property type="match status" value="1"/>
</dbReference>
<dbReference type="Gene3D" id="3.40.50.11030">
    <property type="entry name" value="Threonylcarbamoyl-AMP synthase, C-terminal domain"/>
    <property type="match status" value="1"/>
</dbReference>
<evidence type="ECO:0000256" key="1">
    <source>
        <dbReference type="ARBA" id="ARBA00004496"/>
    </source>
</evidence>
<feature type="binding site" evidence="14">
    <location>
        <position position="58"/>
    </location>
    <ligand>
        <name>ATP</name>
        <dbReference type="ChEBI" id="CHEBI:30616"/>
    </ligand>
</feature>
<evidence type="ECO:0000256" key="4">
    <source>
        <dbReference type="ARBA" id="ARBA00015492"/>
    </source>
</evidence>
<comment type="similarity">
    <text evidence="2 13">Belongs to the SUA5 family.</text>
</comment>
<dbReference type="EMBL" id="JFKC01000001">
    <property type="protein sequence ID" value="OSQ53565.1"/>
    <property type="molecule type" value="Genomic_DNA"/>
</dbReference>
<feature type="binding site" evidence="14">
    <location>
        <position position="231"/>
    </location>
    <ligand>
        <name>ATP</name>
        <dbReference type="ChEBI" id="CHEBI:30616"/>
    </ligand>
</feature>
<feature type="binding site" evidence="14">
    <location>
        <position position="35"/>
    </location>
    <ligand>
        <name>L-threonine</name>
        <dbReference type="ChEBI" id="CHEBI:57926"/>
    </ligand>
</feature>
<dbReference type="GO" id="GO:0008033">
    <property type="term" value="P:tRNA processing"/>
    <property type="evidence" value="ECO:0007669"/>
    <property type="project" value="UniProtKB-KW"/>
</dbReference>
<comment type="function">
    <text evidence="13">Required for the formation of a threonylcarbamoyl group on adenosine at position 37 (t(6)A37) in tRNAs that read codons beginning with adenine.</text>
</comment>
<dbReference type="InterPro" id="IPR006070">
    <property type="entry name" value="Sua5-like_dom"/>
</dbReference>
<dbReference type="GO" id="GO:0006450">
    <property type="term" value="P:regulation of translational fidelity"/>
    <property type="evidence" value="ECO:0007669"/>
    <property type="project" value="TreeGrafter"/>
</dbReference>
<feature type="binding site" evidence="14">
    <location>
        <position position="182"/>
    </location>
    <ligand>
        <name>L-threonine</name>
        <dbReference type="ChEBI" id="CHEBI:57926"/>
    </ligand>
</feature>
<evidence type="ECO:0000256" key="9">
    <source>
        <dbReference type="ARBA" id="ARBA00022741"/>
    </source>
</evidence>
<keyword evidence="6 13" id="KW-0808">Transferase</keyword>
<dbReference type="GO" id="GO:0000049">
    <property type="term" value="F:tRNA binding"/>
    <property type="evidence" value="ECO:0007669"/>
    <property type="project" value="TreeGrafter"/>
</dbReference>
<feature type="binding site" evidence="14">
    <location>
        <position position="152"/>
    </location>
    <ligand>
        <name>ATP</name>
        <dbReference type="ChEBI" id="CHEBI:30616"/>
    </ligand>
</feature>
<evidence type="ECO:0000256" key="7">
    <source>
        <dbReference type="ARBA" id="ARBA00022694"/>
    </source>
</evidence>
<keyword evidence="8 13" id="KW-0548">Nucleotidyltransferase</keyword>
<keyword evidence="7 13" id="KW-0819">tRNA processing</keyword>
<comment type="catalytic activity">
    <reaction evidence="12 13">
        <text>L-threonine + hydrogencarbonate + ATP = L-threonylcarbamoyladenylate + diphosphate + H2O</text>
        <dbReference type="Rhea" id="RHEA:36407"/>
        <dbReference type="ChEBI" id="CHEBI:15377"/>
        <dbReference type="ChEBI" id="CHEBI:17544"/>
        <dbReference type="ChEBI" id="CHEBI:30616"/>
        <dbReference type="ChEBI" id="CHEBI:33019"/>
        <dbReference type="ChEBI" id="CHEBI:57926"/>
        <dbReference type="ChEBI" id="CHEBI:73682"/>
        <dbReference type="EC" id="2.7.7.87"/>
    </reaction>
</comment>
<dbReference type="PANTHER" id="PTHR17490:SF16">
    <property type="entry name" value="THREONYLCARBAMOYL-AMP SYNTHASE"/>
    <property type="match status" value="1"/>
</dbReference>
<name>A0A1X4NRH7_9RHOB</name>
<accession>A0A1X4NRH7</accession>
<feature type="binding site" evidence="14">
    <location>
        <position position="62"/>
    </location>
    <ligand>
        <name>ATP</name>
        <dbReference type="ChEBI" id="CHEBI:30616"/>
    </ligand>
</feature>
<dbReference type="GO" id="GO:0061710">
    <property type="term" value="F:L-threonylcarbamoyladenylate synthase"/>
    <property type="evidence" value="ECO:0007669"/>
    <property type="project" value="UniProtKB-EC"/>
</dbReference>
<feature type="binding site" evidence="14">
    <location>
        <position position="142"/>
    </location>
    <ligand>
        <name>L-threonine</name>
        <dbReference type="ChEBI" id="CHEBI:57926"/>
    </ligand>
</feature>
<organism evidence="16 17">
    <name type="scientific">Marivita geojedonensis</name>
    <dbReference type="NCBI Taxonomy" id="1123756"/>
    <lineage>
        <taxon>Bacteria</taxon>
        <taxon>Pseudomonadati</taxon>
        <taxon>Pseudomonadota</taxon>
        <taxon>Alphaproteobacteria</taxon>
        <taxon>Rhodobacterales</taxon>
        <taxon>Roseobacteraceae</taxon>
        <taxon>Marivita</taxon>
    </lineage>
</organism>
<evidence type="ECO:0000256" key="10">
    <source>
        <dbReference type="ARBA" id="ARBA00022840"/>
    </source>
</evidence>
<evidence type="ECO:0000256" key="6">
    <source>
        <dbReference type="ARBA" id="ARBA00022679"/>
    </source>
</evidence>
<feature type="domain" description="YrdC-like" evidence="15">
    <location>
        <begin position="13"/>
        <end position="199"/>
    </location>
</feature>
<evidence type="ECO:0000259" key="15">
    <source>
        <dbReference type="PROSITE" id="PS51163"/>
    </source>
</evidence>
<keyword evidence="9 13" id="KW-0547">Nucleotide-binding</keyword>
<evidence type="ECO:0000256" key="11">
    <source>
        <dbReference type="ARBA" id="ARBA00029774"/>
    </source>
</evidence>
<dbReference type="InterPro" id="IPR010923">
    <property type="entry name" value="T(6)A37_SUA5"/>
</dbReference>
<dbReference type="EC" id="2.7.7.87" evidence="3 13"/>
<dbReference type="InterPro" id="IPR038385">
    <property type="entry name" value="Sua5/YwlC_C"/>
</dbReference>
<dbReference type="STRING" id="1123756.MGEO_01930"/>
<dbReference type="SUPFAM" id="SSF55821">
    <property type="entry name" value="YrdC/RibB"/>
    <property type="match status" value="1"/>
</dbReference>
<sequence>MNPSSPEILPDTETGHARAAEILRAGGLVAFPTETVYGLGADASDDRAVARIYEAKGRPSFNPLIVHFADLETLKQHVHWTPEAELLAQTYWPGPLTLVLRKQADSPISPLVSAGLDTIAVRLPAHNSARAVLRAFGRGVAAPSANRSGQISPTQADHVAASLGNRVDAILDGGACEVGVESTIVGLLDKPVLLRPGGITEEDLAKTLGRHLAVRHKAEAISAPGQLMSHYAPDALVRLNATEWEPGELRLGFGDVDCDLNLSETEDLVEAAANLFDYLHRLDARGGGTIAVSPIPHEGLGIAINDRLSRAAAPRD</sequence>
<feature type="binding site" evidence="14">
    <location>
        <position position="118"/>
    </location>
    <ligand>
        <name>ATP</name>
        <dbReference type="ChEBI" id="CHEBI:30616"/>
    </ligand>
</feature>
<dbReference type="GO" id="GO:0005524">
    <property type="term" value="F:ATP binding"/>
    <property type="evidence" value="ECO:0007669"/>
    <property type="project" value="UniProtKB-UniRule"/>
</dbReference>
<dbReference type="Pfam" id="PF03481">
    <property type="entry name" value="Sua5_C"/>
    <property type="match status" value="1"/>
</dbReference>